<reference evidence="2" key="1">
    <citation type="submission" date="2013-07" db="EMBL/GenBank/DDBJ databases">
        <title>The genome of Eucalyptus grandis.</title>
        <authorList>
            <person name="Schmutz J."/>
            <person name="Hayes R."/>
            <person name="Myburg A."/>
            <person name="Tuskan G."/>
            <person name="Grattapaglia D."/>
            <person name="Rokhsar D.S."/>
        </authorList>
    </citation>
    <scope>NUCLEOTIDE SEQUENCE</scope>
    <source>
        <tissue evidence="2">Leaf extractions</tissue>
    </source>
</reference>
<proteinExistence type="predicted"/>
<feature type="region of interest" description="Disordered" evidence="1">
    <location>
        <begin position="1"/>
        <end position="48"/>
    </location>
</feature>
<gene>
    <name evidence="2" type="ORF">EUGRSUZ_B03964</name>
</gene>
<organism evidence="2">
    <name type="scientific">Eucalyptus grandis</name>
    <name type="common">Flooded gum</name>
    <dbReference type="NCBI Taxonomy" id="71139"/>
    <lineage>
        <taxon>Eukaryota</taxon>
        <taxon>Viridiplantae</taxon>
        <taxon>Streptophyta</taxon>
        <taxon>Embryophyta</taxon>
        <taxon>Tracheophyta</taxon>
        <taxon>Spermatophyta</taxon>
        <taxon>Magnoliopsida</taxon>
        <taxon>eudicotyledons</taxon>
        <taxon>Gunneridae</taxon>
        <taxon>Pentapetalae</taxon>
        <taxon>rosids</taxon>
        <taxon>malvids</taxon>
        <taxon>Myrtales</taxon>
        <taxon>Myrtaceae</taxon>
        <taxon>Myrtoideae</taxon>
        <taxon>Eucalypteae</taxon>
        <taxon>Eucalyptus</taxon>
    </lineage>
</organism>
<evidence type="ECO:0000256" key="1">
    <source>
        <dbReference type="SAM" id="MobiDB-lite"/>
    </source>
</evidence>
<feature type="compositionally biased region" description="Polar residues" evidence="1">
    <location>
        <begin position="9"/>
        <end position="26"/>
    </location>
</feature>
<dbReference type="OMA" id="MDGGGFW"/>
<dbReference type="InterPro" id="IPR044160">
    <property type="entry name" value="TGD4-like"/>
</dbReference>
<dbReference type="Gramene" id="KCW87516">
    <property type="protein sequence ID" value="KCW87516"/>
    <property type="gene ID" value="EUGRSUZ_B03964"/>
</dbReference>
<dbReference type="EMBL" id="KK198754">
    <property type="protein sequence ID" value="KCW87516.1"/>
    <property type="molecule type" value="Genomic_DNA"/>
</dbReference>
<protein>
    <recommendedName>
        <fullName evidence="3">Protein TRIGALACTOSYLDIACYLGLYCEROL 4, chloroplastic</fullName>
    </recommendedName>
</protein>
<name>A0A059DAU6_EUCGR</name>
<dbReference type="GO" id="GO:0009941">
    <property type="term" value="C:chloroplast envelope"/>
    <property type="evidence" value="ECO:0000318"/>
    <property type="project" value="GO_Central"/>
</dbReference>
<accession>A0A059DAU6</accession>
<dbReference type="PANTHER" id="PTHR34954:SF4">
    <property type="entry name" value="PROTEIN TRIGALACTOSYLDIACYLGLYCEROL 4, CHLOROPLASTIC"/>
    <property type="match status" value="1"/>
</dbReference>
<dbReference type="PANTHER" id="PTHR34954">
    <property type="entry name" value="EXPRESSED PROTEIN"/>
    <property type="match status" value="1"/>
</dbReference>
<dbReference type="GO" id="GO:1990052">
    <property type="term" value="P:ER to chloroplast lipid transport"/>
    <property type="evidence" value="ECO:0000318"/>
    <property type="project" value="GO_Central"/>
</dbReference>
<dbReference type="AlphaFoldDB" id="A0A059DAU6"/>
<dbReference type="GO" id="GO:0034196">
    <property type="term" value="P:acylglycerol transport"/>
    <property type="evidence" value="ECO:0007669"/>
    <property type="project" value="InterPro"/>
</dbReference>
<dbReference type="STRING" id="71139.A0A059DAU6"/>
<evidence type="ECO:0008006" key="3">
    <source>
        <dbReference type="Google" id="ProtNLM"/>
    </source>
</evidence>
<dbReference type="GO" id="GO:0070300">
    <property type="term" value="F:phosphatidic acid binding"/>
    <property type="evidence" value="ECO:0000318"/>
    <property type="project" value="GO_Central"/>
</dbReference>
<dbReference type="FunCoup" id="A0A059DAU6">
    <property type="interactions" value="1733"/>
</dbReference>
<dbReference type="InParanoid" id="A0A059DAU6"/>
<sequence length="523" mass="57382">MSDVRDTCLSRTHNSANVRRSHSSSPALLERRKKTKTHQPPPPPPIAAMTTMKKLRWAMDDAFWDLDVSTPVTLDGLARPVPGNPLPLGLSRGTRLSRPKQIDFMQRFMTAPFVPSFAGDPARGGSGLALQRVLTIPSGENWFATLLGQFNLQKFVSSVKEKGLLQGQDSTWWRGIGGHLRDKSLYALNFCSEMLLTPEDTLLVSLDEYGDGRTPRRKAVFHHKFPHHNLLVEAFSPGLFVSKDGTFWDVPLSIAFDLASIASDSGTSYHLSMHHNSGSLRQYEGNETIPTHGVPATLLPGTALKGAFSFKKDIDLWKSKAPKLKLVQPYDVFLSNPHISASGIVGAAVTASFGDNAVKSDAADISQDHSGICFNAPAIKSALKGDAFATVAFSAQHGNFQRLFLDLTRFHACLDFPSGSKFLTGGVQLAQDLLNSQRPNLETLQAICPNATLSLQQQIGGPFSVRVDSRVSVDLKDRDRPVHIDDSVFAVEYALQVLGSAKAVAWYAPKRQEFMVELRFFET</sequence>
<dbReference type="eggNOG" id="ENOG502R4W6">
    <property type="taxonomic scope" value="Eukaryota"/>
</dbReference>
<evidence type="ECO:0000313" key="2">
    <source>
        <dbReference type="EMBL" id="KCW87516.1"/>
    </source>
</evidence>